<dbReference type="AlphaFoldDB" id="A0AAD5TGQ1"/>
<dbReference type="InterPro" id="IPR007109">
    <property type="entry name" value="Brix"/>
</dbReference>
<organism evidence="3 4">
    <name type="scientific">Geranomyces variabilis</name>
    <dbReference type="NCBI Taxonomy" id="109894"/>
    <lineage>
        <taxon>Eukaryota</taxon>
        <taxon>Fungi</taxon>
        <taxon>Fungi incertae sedis</taxon>
        <taxon>Chytridiomycota</taxon>
        <taxon>Chytridiomycota incertae sedis</taxon>
        <taxon>Chytridiomycetes</taxon>
        <taxon>Spizellomycetales</taxon>
        <taxon>Powellomycetaceae</taxon>
        <taxon>Geranomyces</taxon>
    </lineage>
</organism>
<gene>
    <name evidence="3" type="ORF">HDU87_007363</name>
</gene>
<dbReference type="PANTHER" id="PTHR12661">
    <property type="entry name" value="PETER PAN-RELATED"/>
    <property type="match status" value="1"/>
</dbReference>
<dbReference type="PROSITE" id="PS50833">
    <property type="entry name" value="BRIX"/>
    <property type="match status" value="1"/>
</dbReference>
<dbReference type="SUPFAM" id="SSF52954">
    <property type="entry name" value="Class II aaRS ABD-related"/>
    <property type="match status" value="1"/>
</dbReference>
<comment type="caution">
    <text evidence="3">The sequence shown here is derived from an EMBL/GenBank/DDBJ whole genome shotgun (WGS) entry which is preliminary data.</text>
</comment>
<dbReference type="InterPro" id="IPR045112">
    <property type="entry name" value="PPAN-like"/>
</dbReference>
<keyword evidence="4" id="KW-1185">Reference proteome</keyword>
<dbReference type="GO" id="GO:0000027">
    <property type="term" value="P:ribosomal large subunit assembly"/>
    <property type="evidence" value="ECO:0007669"/>
    <property type="project" value="TreeGrafter"/>
</dbReference>
<feature type="compositionally biased region" description="Low complexity" evidence="1">
    <location>
        <begin position="327"/>
        <end position="336"/>
    </location>
</feature>
<dbReference type="Pfam" id="PF04427">
    <property type="entry name" value="Brix"/>
    <property type="match status" value="1"/>
</dbReference>
<protein>
    <recommendedName>
        <fullName evidence="2">Brix domain-containing protein</fullName>
    </recommendedName>
</protein>
<feature type="compositionally biased region" description="Basic and acidic residues" evidence="1">
    <location>
        <begin position="300"/>
        <end position="325"/>
    </location>
</feature>
<evidence type="ECO:0000313" key="3">
    <source>
        <dbReference type="EMBL" id="KAJ3173860.1"/>
    </source>
</evidence>
<dbReference type="SMART" id="SM00879">
    <property type="entry name" value="Brix"/>
    <property type="match status" value="1"/>
</dbReference>
<dbReference type="Proteomes" id="UP001212152">
    <property type="component" value="Unassembled WGS sequence"/>
</dbReference>
<evidence type="ECO:0000259" key="2">
    <source>
        <dbReference type="PROSITE" id="PS50833"/>
    </source>
</evidence>
<dbReference type="PANTHER" id="PTHR12661:SF5">
    <property type="entry name" value="SUPPRESSOR OF SWI4 1 HOMOLOG"/>
    <property type="match status" value="1"/>
</dbReference>
<dbReference type="GO" id="GO:0019843">
    <property type="term" value="F:rRNA binding"/>
    <property type="evidence" value="ECO:0007669"/>
    <property type="project" value="InterPro"/>
</dbReference>
<feature type="region of interest" description="Disordered" evidence="1">
    <location>
        <begin position="300"/>
        <end position="371"/>
    </location>
</feature>
<name>A0AAD5TGQ1_9FUNG</name>
<dbReference type="EMBL" id="JADGJQ010000069">
    <property type="protein sequence ID" value="KAJ3173860.1"/>
    <property type="molecule type" value="Genomic_DNA"/>
</dbReference>
<evidence type="ECO:0000256" key="1">
    <source>
        <dbReference type="SAM" id="MobiDB-lite"/>
    </source>
</evidence>
<dbReference type="GO" id="GO:0006364">
    <property type="term" value="P:rRNA processing"/>
    <property type="evidence" value="ECO:0007669"/>
    <property type="project" value="InterPro"/>
</dbReference>
<evidence type="ECO:0000313" key="4">
    <source>
        <dbReference type="Proteomes" id="UP001212152"/>
    </source>
</evidence>
<accession>A0AAD5TGQ1</accession>
<sequence length="371" mass="41164">MGKRSKRRTHVKVDETALAKVPKSFVIKAGVVGRSLAHLVKDIRRTMEPNTALNLRERKGNKLKDFVAVAAQLHVTHLLVFSKTAAGTNLRIGRIPRGPTLTFRVTSYALAADVLALQNRPKSPGTEFKCPPLVVLNNFGGDDKHVKLMATMFQNMFPPIQVQTMKLAEARRVVLFNRNSETNEIEFRHYTVTVKVTGVSKSIKSIIQTDVPELGRYDDVSDYILRGAFASESDVEDAGESTVTLSQNYVGKGNKMAEQRAIRLVEMGPRLQLSLLKIQNGLCEGEVLYHSLVQKTSAEIKEQERRRKASEAERGRRRAEQERNVAAKKAANPDAAADGDADDQDGDEMDLDEQEDYEVEDDDGGGGAMEE</sequence>
<feature type="compositionally biased region" description="Acidic residues" evidence="1">
    <location>
        <begin position="337"/>
        <end position="371"/>
    </location>
</feature>
<feature type="domain" description="Brix" evidence="2">
    <location>
        <begin position="22"/>
        <end position="284"/>
    </location>
</feature>
<dbReference type="GO" id="GO:0030687">
    <property type="term" value="C:preribosome, large subunit precursor"/>
    <property type="evidence" value="ECO:0007669"/>
    <property type="project" value="TreeGrafter"/>
</dbReference>
<reference evidence="3" key="1">
    <citation type="submission" date="2020-05" db="EMBL/GenBank/DDBJ databases">
        <title>Phylogenomic resolution of chytrid fungi.</title>
        <authorList>
            <person name="Stajich J.E."/>
            <person name="Amses K."/>
            <person name="Simmons R."/>
            <person name="Seto K."/>
            <person name="Myers J."/>
            <person name="Bonds A."/>
            <person name="Quandt C.A."/>
            <person name="Barry K."/>
            <person name="Liu P."/>
            <person name="Grigoriev I."/>
            <person name="Longcore J.E."/>
            <person name="James T.Y."/>
        </authorList>
    </citation>
    <scope>NUCLEOTIDE SEQUENCE</scope>
    <source>
        <strain evidence="3">JEL0379</strain>
    </source>
</reference>
<proteinExistence type="predicted"/>